<dbReference type="Pfam" id="PF19276">
    <property type="entry name" value="HD_assoc_2"/>
    <property type="match status" value="1"/>
</dbReference>
<dbReference type="Pfam" id="PF01966">
    <property type="entry name" value="HD"/>
    <property type="match status" value="1"/>
</dbReference>
<keyword evidence="3" id="KW-1185">Reference proteome</keyword>
<dbReference type="OrthoDB" id="8895at2157"/>
<dbReference type="InterPro" id="IPR003607">
    <property type="entry name" value="HD/PDEase_dom"/>
</dbReference>
<dbReference type="CDD" id="cd00077">
    <property type="entry name" value="HDc"/>
    <property type="match status" value="1"/>
</dbReference>
<name>A0A218P3S6_THECE</name>
<dbReference type="Gene3D" id="1.10.3210.10">
    <property type="entry name" value="Hypothetical protein af1432"/>
    <property type="match status" value="1"/>
</dbReference>
<dbReference type="PANTHER" id="PTHR11373:SF4">
    <property type="entry name" value="DEOXYNUCLEOSIDE TRIPHOSPHATE TRIPHOSPHOHYDROLASE SAMHD1"/>
    <property type="match status" value="1"/>
</dbReference>
<dbReference type="SMART" id="SM00471">
    <property type="entry name" value="HDc"/>
    <property type="match status" value="1"/>
</dbReference>
<keyword evidence="2" id="KW-0378">Hydrolase</keyword>
<dbReference type="AlphaFoldDB" id="A0A218P3S6"/>
<dbReference type="InterPro" id="IPR045509">
    <property type="entry name" value="HD_assoc_2"/>
</dbReference>
<dbReference type="InterPro" id="IPR006674">
    <property type="entry name" value="HD_domain"/>
</dbReference>
<dbReference type="GeneID" id="33324763"/>
<dbReference type="SUPFAM" id="SSF109604">
    <property type="entry name" value="HD-domain/PDEase-like"/>
    <property type="match status" value="1"/>
</dbReference>
<dbReference type="GO" id="GO:0006203">
    <property type="term" value="P:dGTP catabolic process"/>
    <property type="evidence" value="ECO:0007669"/>
    <property type="project" value="TreeGrafter"/>
</dbReference>
<dbReference type="RefSeq" id="WP_088863483.1">
    <property type="nucleotide sequence ID" value="NZ_CP014854.1"/>
</dbReference>
<dbReference type="KEGG" id="tce:A3L02_08335"/>
<evidence type="ECO:0000259" key="1">
    <source>
        <dbReference type="SMART" id="SM00471"/>
    </source>
</evidence>
<sequence length="369" mass="42487">MKLIHDPIHGHIELDDFAVRLVDTPEFQRLRRITQLGLVFLAYPSARHTRFEHSLGTFHLARMVSSHNPGIEDGVSYAALLHDLGHYPFSHTLEALYQRHEENTRWALRHGEIGDVVRERYSLEEFLGLLKHPLVSGDIDADRMDYLVRDAYYTGVAYGIADLDRLVRYLHYDGERLVVGEKGIMAAQNLLLARSMMHQTVYQHHVSRIAGAMLTEAVRLEGIPLEEIRTMDEVDLMARLRSSGNPDVRELIKALDDRRLYKRVLHSGIDPGEERIGELKRELEMEFGHLALVDYPSKPRFEEKNAFVLSAGELKRLSDVSPLVRSLVELKDTYWRWGVYAREDVRARVEKFVEEFLHSSGEPFAKLVG</sequence>
<dbReference type="InterPro" id="IPR050135">
    <property type="entry name" value="dGTPase-like"/>
</dbReference>
<protein>
    <submittedName>
        <fullName evidence="2">Phosphohydrolase</fullName>
    </submittedName>
</protein>
<dbReference type="EMBL" id="CP014854">
    <property type="protein sequence ID" value="ASI99563.1"/>
    <property type="molecule type" value="Genomic_DNA"/>
</dbReference>
<organism evidence="2 3">
    <name type="scientific">Thermococcus celer Vu 13 = JCM 8558</name>
    <dbReference type="NCBI Taxonomy" id="1293037"/>
    <lineage>
        <taxon>Archaea</taxon>
        <taxon>Methanobacteriati</taxon>
        <taxon>Methanobacteriota</taxon>
        <taxon>Thermococci</taxon>
        <taxon>Thermococcales</taxon>
        <taxon>Thermococcaceae</taxon>
        <taxon>Thermococcus</taxon>
    </lineage>
</organism>
<evidence type="ECO:0000313" key="3">
    <source>
        <dbReference type="Proteomes" id="UP000197156"/>
    </source>
</evidence>
<proteinExistence type="predicted"/>
<accession>A0A218P3S6</accession>
<dbReference type="GO" id="GO:0008832">
    <property type="term" value="F:dGTPase activity"/>
    <property type="evidence" value="ECO:0007669"/>
    <property type="project" value="TreeGrafter"/>
</dbReference>
<feature type="domain" description="HD/PDEase" evidence="1">
    <location>
        <begin position="46"/>
        <end position="156"/>
    </location>
</feature>
<evidence type="ECO:0000313" key="2">
    <source>
        <dbReference type="EMBL" id="ASI99563.1"/>
    </source>
</evidence>
<dbReference type="Proteomes" id="UP000197156">
    <property type="component" value="Chromosome"/>
</dbReference>
<dbReference type="PANTHER" id="PTHR11373">
    <property type="entry name" value="DEOXYNUCLEOSIDE TRIPHOSPHATE TRIPHOSPHOHYDROLASE"/>
    <property type="match status" value="1"/>
</dbReference>
<gene>
    <name evidence="2" type="ORF">A3L02_08335</name>
</gene>
<reference evidence="2 3" key="1">
    <citation type="submission" date="2016-03" db="EMBL/GenBank/DDBJ databases">
        <title>Complete genome sequence of Thermococcus celer.</title>
        <authorList>
            <person name="Oger P.M."/>
        </authorList>
    </citation>
    <scope>NUCLEOTIDE SEQUENCE [LARGE SCALE GENOMIC DNA]</scope>
    <source>
        <strain evidence="2 3">Vu 13</strain>
    </source>
</reference>